<keyword evidence="25" id="KW-1185">Reference proteome</keyword>
<dbReference type="GO" id="GO:0005524">
    <property type="term" value="F:ATP binding"/>
    <property type="evidence" value="ECO:0007669"/>
    <property type="project" value="UniProtKB-KW"/>
</dbReference>
<keyword evidence="8" id="KW-0378">Hydrolase</keyword>
<comment type="caution">
    <text evidence="24">The sequence shown here is derived from an EMBL/GenBank/DDBJ whole genome shotgun (WGS) entry which is preliminary data.</text>
</comment>
<proteinExistence type="inferred from homology"/>
<dbReference type="GO" id="GO:0005634">
    <property type="term" value="C:nucleus"/>
    <property type="evidence" value="ECO:0007669"/>
    <property type="project" value="UniProtKB-SubCell"/>
</dbReference>
<keyword evidence="14" id="KW-0539">Nucleus</keyword>
<dbReference type="GO" id="GO:0006139">
    <property type="term" value="P:nucleobase-containing compound metabolic process"/>
    <property type="evidence" value="ECO:0007669"/>
    <property type="project" value="InterPro"/>
</dbReference>
<name>A0A4T0FWL2_9BASI</name>
<evidence type="ECO:0000256" key="9">
    <source>
        <dbReference type="ARBA" id="ARBA00022806"/>
    </source>
</evidence>
<evidence type="ECO:0000256" key="6">
    <source>
        <dbReference type="ARBA" id="ARBA00022723"/>
    </source>
</evidence>
<dbReference type="InterPro" id="IPR006554">
    <property type="entry name" value="Helicase-like_DEXD_c2"/>
</dbReference>
<dbReference type="NCBIfam" id="TIGR00604">
    <property type="entry name" value="rad3"/>
    <property type="match status" value="1"/>
</dbReference>
<evidence type="ECO:0000256" key="13">
    <source>
        <dbReference type="ARBA" id="ARBA00023235"/>
    </source>
</evidence>
<evidence type="ECO:0000256" key="11">
    <source>
        <dbReference type="ARBA" id="ARBA00023004"/>
    </source>
</evidence>
<evidence type="ECO:0000313" key="25">
    <source>
        <dbReference type="Proteomes" id="UP000310189"/>
    </source>
</evidence>
<dbReference type="InterPro" id="IPR045028">
    <property type="entry name" value="DinG/Rad3-like"/>
</dbReference>
<evidence type="ECO:0000256" key="19">
    <source>
        <dbReference type="ARBA" id="ARBA00045008"/>
    </source>
</evidence>
<evidence type="ECO:0000256" key="3">
    <source>
        <dbReference type="ARBA" id="ARBA00008435"/>
    </source>
</evidence>
<dbReference type="InterPro" id="IPR010614">
    <property type="entry name" value="RAD3-like_helicase_DEAD"/>
</dbReference>
<keyword evidence="6" id="KW-0479">Metal-binding</keyword>
<dbReference type="GO" id="GO:0006974">
    <property type="term" value="P:DNA damage response"/>
    <property type="evidence" value="ECO:0007669"/>
    <property type="project" value="UniProtKB-ARBA"/>
</dbReference>
<keyword evidence="10" id="KW-0067">ATP-binding</keyword>
<organism evidence="24 25">
    <name type="scientific">Wallemia hederae</name>
    <dbReference type="NCBI Taxonomy" id="1540922"/>
    <lineage>
        <taxon>Eukaryota</taxon>
        <taxon>Fungi</taxon>
        <taxon>Dikarya</taxon>
        <taxon>Basidiomycota</taxon>
        <taxon>Wallemiomycotina</taxon>
        <taxon>Wallemiomycetes</taxon>
        <taxon>Wallemiales</taxon>
        <taxon>Wallemiaceae</taxon>
        <taxon>Wallemia</taxon>
    </lineage>
</organism>
<evidence type="ECO:0000259" key="23">
    <source>
        <dbReference type="PROSITE" id="PS51193"/>
    </source>
</evidence>
<dbReference type="EC" id="5.6.2.3" evidence="17"/>
<dbReference type="SMART" id="SM00488">
    <property type="entry name" value="DEXDc2"/>
    <property type="match status" value="1"/>
</dbReference>
<dbReference type="PROSITE" id="PS51193">
    <property type="entry name" value="HELICASE_ATP_BIND_2"/>
    <property type="match status" value="1"/>
</dbReference>
<keyword evidence="11" id="KW-0408">Iron</keyword>
<evidence type="ECO:0000256" key="8">
    <source>
        <dbReference type="ARBA" id="ARBA00022801"/>
    </source>
</evidence>
<comment type="function">
    <text evidence="20">ATP-dependent DNA helicase important for chromosome transmission and normal cell cycle progression in G(2)/M. May have a role in changing DNA topology to allow the loading of proteins involved in maintaining sister chromatid cohesion in the vicinity of the centromeres. Has a specific role in chromosome segregation during meiosis II.</text>
</comment>
<evidence type="ECO:0000256" key="14">
    <source>
        <dbReference type="ARBA" id="ARBA00023242"/>
    </source>
</evidence>
<comment type="catalytic activity">
    <reaction evidence="21">
        <text>ATP + H2O = ADP + phosphate + H(+)</text>
        <dbReference type="Rhea" id="RHEA:13065"/>
        <dbReference type="ChEBI" id="CHEBI:15377"/>
        <dbReference type="ChEBI" id="CHEBI:15378"/>
        <dbReference type="ChEBI" id="CHEBI:30616"/>
        <dbReference type="ChEBI" id="CHEBI:43474"/>
        <dbReference type="ChEBI" id="CHEBI:456216"/>
        <dbReference type="EC" id="5.6.2.3"/>
    </reaction>
</comment>
<keyword evidence="9" id="KW-0347">Helicase</keyword>
<dbReference type="GO" id="GO:0043139">
    <property type="term" value="F:5'-3' DNA helicase activity"/>
    <property type="evidence" value="ECO:0007669"/>
    <property type="project" value="UniProtKB-EC"/>
</dbReference>
<evidence type="ECO:0000256" key="20">
    <source>
        <dbReference type="ARBA" id="ARBA00045702"/>
    </source>
</evidence>
<dbReference type="GO" id="GO:0046872">
    <property type="term" value="F:metal ion binding"/>
    <property type="evidence" value="ECO:0007669"/>
    <property type="project" value="UniProtKB-KW"/>
</dbReference>
<dbReference type="AlphaFoldDB" id="A0A4T0FWL2"/>
<comment type="cofactor">
    <cofactor evidence="1">
        <name>[4Fe-4S] cluster</name>
        <dbReference type="ChEBI" id="CHEBI:49883"/>
    </cofactor>
</comment>
<keyword evidence="12" id="KW-0411">Iron-sulfur</keyword>
<dbReference type="Gene3D" id="3.40.50.300">
    <property type="entry name" value="P-loop containing nucleotide triphosphate hydrolases"/>
    <property type="match status" value="2"/>
</dbReference>
<comment type="subcellular location">
    <subcellularLocation>
        <location evidence="2">Nucleus</location>
    </subcellularLocation>
</comment>
<keyword evidence="15" id="KW-0131">Cell cycle</keyword>
<dbReference type="GO" id="GO:0051536">
    <property type="term" value="F:iron-sulfur cluster binding"/>
    <property type="evidence" value="ECO:0007669"/>
    <property type="project" value="UniProtKB-KW"/>
</dbReference>
<dbReference type="GO" id="GO:0016818">
    <property type="term" value="F:hydrolase activity, acting on acid anhydrides, in phosphorus-containing anhydrides"/>
    <property type="evidence" value="ECO:0007669"/>
    <property type="project" value="InterPro"/>
</dbReference>
<keyword evidence="7" id="KW-0547">Nucleotide-binding</keyword>
<dbReference type="Proteomes" id="UP000310189">
    <property type="component" value="Unassembled WGS sequence"/>
</dbReference>
<evidence type="ECO:0000256" key="16">
    <source>
        <dbReference type="ARBA" id="ARBA00029709"/>
    </source>
</evidence>
<dbReference type="InterPro" id="IPR027417">
    <property type="entry name" value="P-loop_NTPase"/>
</dbReference>
<feature type="domain" description="Helicase ATP-binding" evidence="23">
    <location>
        <begin position="1"/>
        <end position="255"/>
    </location>
</feature>
<comment type="similarity">
    <text evidence="3">Belongs to the DEAD box helicase family. DEAH subfamily. DDX11/CHL1 sub-subfamily.</text>
</comment>
<feature type="compositionally biased region" description="Low complexity" evidence="22">
    <location>
        <begin position="350"/>
        <end position="369"/>
    </location>
</feature>
<evidence type="ECO:0000256" key="10">
    <source>
        <dbReference type="ARBA" id="ARBA00022840"/>
    </source>
</evidence>
<dbReference type="InterPro" id="IPR014013">
    <property type="entry name" value="Helic_SF1/SF2_ATP-bd_DinG/Rad3"/>
</dbReference>
<dbReference type="EMBL" id="SPNW01000003">
    <property type="protein sequence ID" value="TIA93189.1"/>
    <property type="molecule type" value="Genomic_DNA"/>
</dbReference>
<evidence type="ECO:0000256" key="4">
    <source>
        <dbReference type="ARBA" id="ARBA00016387"/>
    </source>
</evidence>
<evidence type="ECO:0000256" key="1">
    <source>
        <dbReference type="ARBA" id="ARBA00001966"/>
    </source>
</evidence>
<dbReference type="GO" id="GO:0034085">
    <property type="term" value="P:establishment of sister chromatid cohesion"/>
    <property type="evidence" value="ECO:0007669"/>
    <property type="project" value="TreeGrafter"/>
</dbReference>
<evidence type="ECO:0000256" key="21">
    <source>
        <dbReference type="ARBA" id="ARBA00048954"/>
    </source>
</evidence>
<evidence type="ECO:0000256" key="7">
    <source>
        <dbReference type="ARBA" id="ARBA00022741"/>
    </source>
</evidence>
<evidence type="ECO:0000313" key="24">
    <source>
        <dbReference type="EMBL" id="TIA93189.1"/>
    </source>
</evidence>
<dbReference type="InterPro" id="IPR013020">
    <property type="entry name" value="Rad3/Chl1-like"/>
</dbReference>
<dbReference type="InterPro" id="IPR006555">
    <property type="entry name" value="ATP-dep_Helicase_C"/>
</dbReference>
<sequence length="708" mass="78522">MTYLSYGRFDSETAKLSASKHNRTKFLEAAELEEQEVDKTKIFFASRTHSQLSQFISEISKTTFRDNARVISLASRKNLCINEKARNAPGGDAGLNERCRELRTAPASSEKRCGYYPSIDEQEKLLDFRDHALASIRNVEDLEELGKSMHVCPYYGSRRAIKQSEAVPLKSFKICTLPYNLLLSKRARESLGISLKNHIVVIDEAHNLIDTILAVHSCSVSMKTLSAAMRALSTYMQRYGRRLKGQHVVSLKLYARTLKGLLAFCDKVRSERDAKRPSKNTSSSSSSSSSFKAPSGPSELIFLPHSVVEGFSEDVNLGSVEAYLRDSHMSQKLGAFAEREAKKEQLKGKSAQSKDATDTTSTSDTAHASASAMHQVQSLLLALAYPDSDGRVVVTFDGTMPRLTYQLLNGAEHFQSIVDEARAIILAGGTMHPISDFKTFLMPTLPPTRFSSLSCAHVIPESNLLATTIAKGPSGLEMDFRYETRSQPQLMDQLGMIVQNLVNLVPDGLVIFFPSYGYLDTVESHWRSTGVLKRIEQKKCLFREPKQSSEVQLTLDKYSQGIHSKQGKMTGSVLFAVVGAKLSEGINFSDSLARCVVMIGLPFPSPSPALEERKNYVRSLTTASTDAGNELVMNQCMRAVNQSIGRAIRHQNDWAGLVLIDKRFGMPHIQDKLPGWIKKSVSVSQTFPQAIKNIAPFYAQKKKMTTTT</sequence>
<feature type="region of interest" description="Disordered" evidence="22">
    <location>
        <begin position="273"/>
        <end position="295"/>
    </location>
</feature>
<keyword evidence="13" id="KW-0413">Isomerase</keyword>
<dbReference type="PANTHER" id="PTHR11472:SF41">
    <property type="entry name" value="ATP-DEPENDENT DNA HELICASE DDX11-RELATED"/>
    <property type="match status" value="1"/>
</dbReference>
<evidence type="ECO:0000256" key="17">
    <source>
        <dbReference type="ARBA" id="ARBA00044969"/>
    </source>
</evidence>
<protein>
    <recommendedName>
        <fullName evidence="5">ATP-dependent DNA helicase CHL1</fullName>
        <ecNumber evidence="17">5.6.2.3</ecNumber>
    </recommendedName>
    <alternativeName>
        <fullName evidence="4">ATP-dependent DNA helicase chl1</fullName>
    </alternativeName>
    <alternativeName>
        <fullName evidence="16">Chromosome loss protein 1</fullName>
    </alternativeName>
    <alternativeName>
        <fullName evidence="18 19">DNA 5'-3' helicase CHL1</fullName>
    </alternativeName>
</protein>
<reference evidence="24 25" key="1">
    <citation type="submission" date="2019-03" db="EMBL/GenBank/DDBJ databases">
        <title>Sequencing 23 genomes of Wallemia ichthyophaga.</title>
        <authorList>
            <person name="Gostincar C."/>
        </authorList>
    </citation>
    <scope>NUCLEOTIDE SEQUENCE [LARGE SCALE GENOMIC DNA]</scope>
    <source>
        <strain evidence="24 25">EXF-5753</strain>
    </source>
</reference>
<evidence type="ECO:0000256" key="18">
    <source>
        <dbReference type="ARBA" id="ARBA00044998"/>
    </source>
</evidence>
<dbReference type="InterPro" id="IPR002464">
    <property type="entry name" value="DNA/RNA_helicase_DEAH_CS"/>
</dbReference>
<dbReference type="PROSITE" id="PS00690">
    <property type="entry name" value="DEAH_ATP_HELICASE"/>
    <property type="match status" value="1"/>
</dbReference>
<evidence type="ECO:0000256" key="2">
    <source>
        <dbReference type="ARBA" id="ARBA00004123"/>
    </source>
</evidence>
<evidence type="ECO:0000256" key="15">
    <source>
        <dbReference type="ARBA" id="ARBA00023306"/>
    </source>
</evidence>
<dbReference type="CDD" id="cd18788">
    <property type="entry name" value="SF2_C_XPD"/>
    <property type="match status" value="1"/>
</dbReference>
<gene>
    <name evidence="24" type="ORF">E3P99_00325</name>
</gene>
<feature type="region of interest" description="Disordered" evidence="22">
    <location>
        <begin position="340"/>
        <end position="369"/>
    </location>
</feature>
<dbReference type="SMART" id="SM00491">
    <property type="entry name" value="HELICc2"/>
    <property type="match status" value="1"/>
</dbReference>
<dbReference type="Pfam" id="PF13307">
    <property type="entry name" value="Helicase_C_2"/>
    <property type="match status" value="1"/>
</dbReference>
<dbReference type="Pfam" id="PF06733">
    <property type="entry name" value="DEAD_2"/>
    <property type="match status" value="1"/>
</dbReference>
<dbReference type="PANTHER" id="PTHR11472">
    <property type="entry name" value="DNA REPAIR DEAD HELICASE RAD3/XP-D SUBFAMILY MEMBER"/>
    <property type="match status" value="1"/>
</dbReference>
<accession>A0A4T0FWL2</accession>
<evidence type="ECO:0000256" key="5">
    <source>
        <dbReference type="ARBA" id="ARBA00017386"/>
    </source>
</evidence>
<dbReference type="GO" id="GO:0003677">
    <property type="term" value="F:DNA binding"/>
    <property type="evidence" value="ECO:0007669"/>
    <property type="project" value="InterPro"/>
</dbReference>
<evidence type="ECO:0000256" key="22">
    <source>
        <dbReference type="SAM" id="MobiDB-lite"/>
    </source>
</evidence>
<dbReference type="OrthoDB" id="267079at2759"/>
<evidence type="ECO:0000256" key="12">
    <source>
        <dbReference type="ARBA" id="ARBA00023014"/>
    </source>
</evidence>